<dbReference type="AlphaFoldDB" id="X1SVJ1"/>
<feature type="non-terminal residue" evidence="1">
    <location>
        <position position="82"/>
    </location>
</feature>
<feature type="non-terminal residue" evidence="1">
    <location>
        <position position="1"/>
    </location>
</feature>
<sequence length="82" mass="9808">TLWENVEFIKKYNMYWQVRTIRPVTSYPGCPLYYKAIEDGLLDGPEDFYNKFCNSDLITINFTDMDKKKMHKELFLANSELI</sequence>
<comment type="caution">
    <text evidence="1">The sequence shown here is derived from an EMBL/GenBank/DDBJ whole genome shotgun (WGS) entry which is preliminary data.</text>
</comment>
<reference evidence="1" key="1">
    <citation type="journal article" date="2014" name="Front. Microbiol.">
        <title>High frequency of phylogenetically diverse reductive dehalogenase-homologous genes in deep subseafloor sedimentary metagenomes.</title>
        <authorList>
            <person name="Kawai M."/>
            <person name="Futagami T."/>
            <person name="Toyoda A."/>
            <person name="Takaki Y."/>
            <person name="Nishi S."/>
            <person name="Hori S."/>
            <person name="Arai W."/>
            <person name="Tsubouchi T."/>
            <person name="Morono Y."/>
            <person name="Uchiyama I."/>
            <person name="Ito T."/>
            <person name="Fujiyama A."/>
            <person name="Inagaki F."/>
            <person name="Takami H."/>
        </authorList>
    </citation>
    <scope>NUCLEOTIDE SEQUENCE</scope>
    <source>
        <strain evidence="1">Expedition CK06-06</strain>
    </source>
</reference>
<name>X1SVJ1_9ZZZZ</name>
<dbReference type="EMBL" id="BARV01044512">
    <property type="protein sequence ID" value="GAI71844.1"/>
    <property type="molecule type" value="Genomic_DNA"/>
</dbReference>
<accession>X1SVJ1</accession>
<organism evidence="1">
    <name type="scientific">marine sediment metagenome</name>
    <dbReference type="NCBI Taxonomy" id="412755"/>
    <lineage>
        <taxon>unclassified sequences</taxon>
        <taxon>metagenomes</taxon>
        <taxon>ecological metagenomes</taxon>
    </lineage>
</organism>
<gene>
    <name evidence="1" type="ORF">S06H3_65829</name>
</gene>
<evidence type="ECO:0000313" key="1">
    <source>
        <dbReference type="EMBL" id="GAI71844.1"/>
    </source>
</evidence>
<protein>
    <submittedName>
        <fullName evidence="1">Uncharacterized protein</fullName>
    </submittedName>
</protein>
<proteinExistence type="predicted"/>